<evidence type="ECO:0000313" key="1">
    <source>
        <dbReference type="EMBL" id="KAF0695876.1"/>
    </source>
</evidence>
<gene>
    <name evidence="2" type="primary">Aste57867_13334</name>
    <name evidence="1" type="ORF">As57867_013285</name>
    <name evidence="2" type="ORF">ASTE57867_13334</name>
</gene>
<dbReference type="EMBL" id="CAADRA010005468">
    <property type="protein sequence ID" value="VFT90173.1"/>
    <property type="molecule type" value="Genomic_DNA"/>
</dbReference>
<evidence type="ECO:0000313" key="3">
    <source>
        <dbReference type="Proteomes" id="UP000332933"/>
    </source>
</evidence>
<accession>A0A485KYC9</accession>
<dbReference type="AlphaFoldDB" id="A0A485KYC9"/>
<reference evidence="1" key="2">
    <citation type="submission" date="2019-06" db="EMBL/GenBank/DDBJ databases">
        <title>Genomics analysis of Aphanomyces spp. identifies a new class of oomycete effector associated with host adaptation.</title>
        <authorList>
            <person name="Gaulin E."/>
        </authorList>
    </citation>
    <scope>NUCLEOTIDE SEQUENCE</scope>
    <source>
        <strain evidence="1">CBS 578.67</strain>
    </source>
</reference>
<sequence length="215" mass="24858">MPTDSGARWSHELIECVVSFISHSHSFFSLLEALSGLGDDDALDHLRRIGQARWPVLRLIDDQQTWLYGSVLQYYSCVQVELHKDSDWSVLAEVTASVQRLEVIMDWSARPTNFESPTWKHWMTYLPIAAIRSKYANRRCKLYRFLVKTSCRIWPISSIVEVDVDYDADIVFKSDEFGGHIVYDFFFWLAQSSNCPSMSKNWKNWLALVASGCSM</sequence>
<evidence type="ECO:0000313" key="2">
    <source>
        <dbReference type="EMBL" id="VFT90173.1"/>
    </source>
</evidence>
<keyword evidence="3" id="KW-1185">Reference proteome</keyword>
<proteinExistence type="predicted"/>
<dbReference type="EMBL" id="VJMH01005447">
    <property type="protein sequence ID" value="KAF0695876.1"/>
    <property type="molecule type" value="Genomic_DNA"/>
</dbReference>
<protein>
    <submittedName>
        <fullName evidence="2">Aste57867_13334 protein</fullName>
    </submittedName>
</protein>
<reference evidence="2 3" key="1">
    <citation type="submission" date="2019-03" db="EMBL/GenBank/DDBJ databases">
        <authorList>
            <person name="Gaulin E."/>
            <person name="Dumas B."/>
        </authorList>
    </citation>
    <scope>NUCLEOTIDE SEQUENCE [LARGE SCALE GENOMIC DNA]</scope>
    <source>
        <strain evidence="2">CBS 568.67</strain>
    </source>
</reference>
<organism evidence="2 3">
    <name type="scientific">Aphanomyces stellatus</name>
    <dbReference type="NCBI Taxonomy" id="120398"/>
    <lineage>
        <taxon>Eukaryota</taxon>
        <taxon>Sar</taxon>
        <taxon>Stramenopiles</taxon>
        <taxon>Oomycota</taxon>
        <taxon>Saprolegniomycetes</taxon>
        <taxon>Saprolegniales</taxon>
        <taxon>Verrucalvaceae</taxon>
        <taxon>Aphanomyces</taxon>
    </lineage>
</organism>
<dbReference type="Proteomes" id="UP000332933">
    <property type="component" value="Unassembled WGS sequence"/>
</dbReference>
<name>A0A485KYC9_9STRA</name>